<feature type="signal peptide" evidence="1">
    <location>
        <begin position="1"/>
        <end position="24"/>
    </location>
</feature>
<protein>
    <recommendedName>
        <fullName evidence="4">NIPSNAP protein</fullName>
    </recommendedName>
</protein>
<evidence type="ECO:0000313" key="3">
    <source>
        <dbReference type="Proteomes" id="UP000284892"/>
    </source>
</evidence>
<name>A0A420DV39_9FLAO</name>
<proteinExistence type="predicted"/>
<dbReference type="OrthoDB" id="659133at2"/>
<accession>A0A420DV39</accession>
<evidence type="ECO:0008006" key="4">
    <source>
        <dbReference type="Google" id="ProtNLM"/>
    </source>
</evidence>
<comment type="caution">
    <text evidence="2">The sequence shown here is derived from an EMBL/GenBank/DDBJ whole genome shotgun (WGS) entry which is preliminary data.</text>
</comment>
<keyword evidence="1" id="KW-0732">Signal</keyword>
<dbReference type="Proteomes" id="UP000284892">
    <property type="component" value="Unassembled WGS sequence"/>
</dbReference>
<organism evidence="2 3">
    <name type="scientific">Ichthyenterobacterium magnum</name>
    <dbReference type="NCBI Taxonomy" id="1230530"/>
    <lineage>
        <taxon>Bacteria</taxon>
        <taxon>Pseudomonadati</taxon>
        <taxon>Bacteroidota</taxon>
        <taxon>Flavobacteriia</taxon>
        <taxon>Flavobacteriales</taxon>
        <taxon>Flavobacteriaceae</taxon>
        <taxon>Ichthyenterobacterium</taxon>
    </lineage>
</organism>
<evidence type="ECO:0000313" key="2">
    <source>
        <dbReference type="EMBL" id="RKE98184.1"/>
    </source>
</evidence>
<feature type="chain" id="PRO_5019059867" description="NIPSNAP protein" evidence="1">
    <location>
        <begin position="25"/>
        <end position="255"/>
    </location>
</feature>
<evidence type="ECO:0000256" key="1">
    <source>
        <dbReference type="SAM" id="SignalP"/>
    </source>
</evidence>
<keyword evidence="3" id="KW-1185">Reference proteome</keyword>
<reference evidence="2 3" key="1">
    <citation type="submission" date="2018-09" db="EMBL/GenBank/DDBJ databases">
        <title>Genomic Encyclopedia of Archaeal and Bacterial Type Strains, Phase II (KMG-II): from individual species to whole genera.</title>
        <authorList>
            <person name="Goeker M."/>
        </authorList>
    </citation>
    <scope>NUCLEOTIDE SEQUENCE [LARGE SCALE GENOMIC DNA]</scope>
    <source>
        <strain evidence="2 3">DSM 26283</strain>
    </source>
</reference>
<dbReference type="RefSeq" id="WP_147376090.1">
    <property type="nucleotide sequence ID" value="NZ_RAQJ01000001.1"/>
</dbReference>
<dbReference type="EMBL" id="RAQJ01000001">
    <property type="protein sequence ID" value="RKE98184.1"/>
    <property type="molecule type" value="Genomic_DNA"/>
</dbReference>
<dbReference type="AlphaFoldDB" id="A0A420DV39"/>
<gene>
    <name evidence="2" type="ORF">BXY80_0259</name>
</gene>
<sequence>MFKKVIASVVMLTMMFGVSLTSNAQDSKDYKMWESIMLTPDYTNLKTLGENMRKHNETYHKTTPYEANVYNISSGPNSGKIIWEMGPMMLKHNDTRPGEGGHNADWRDNVMPYIKEMHTIEYWRKDDKLSNTGSLTDNNSDHPIMFVRYFEVEADHGYTMNSIFKQVSATLKSMPGDNPWGLYYNAFLQGDLGRHVAAVSFYKSWADFDEDIKFKDAYEKLYGENSWDNFLDTLDDTFSNRWDEIWEYNKFMSGD</sequence>